<dbReference type="SMART" id="SM00854">
    <property type="entry name" value="PGA_cap"/>
    <property type="match status" value="1"/>
</dbReference>
<evidence type="ECO:0000313" key="4">
    <source>
        <dbReference type="EMBL" id="GAI34476.1"/>
    </source>
</evidence>
<evidence type="ECO:0000259" key="3">
    <source>
        <dbReference type="SMART" id="SM00854"/>
    </source>
</evidence>
<proteinExistence type="inferred from homology"/>
<sequence>MSRGINYDRNLIYSLTCSPGGRKHVIIDISMQKKLLLYGFAGLVFIASLATFMFSKDAVTTCDQGIYPITIFMCGDVMLGRGIDQILPHPGDPIIYESYMKSAKGYVELAERVNGPIPKTDGYSYIWGVALEELKQILPDLRIINLETSITKSEDYWKYKGINYRMHPDNIACLTAAKIDFCSLANNHILDWGYSGLKETLKTLNKVNVKNAGAGINHKEAETPA</sequence>
<gene>
    <name evidence="4" type="ORF">S06H3_43782</name>
</gene>
<dbReference type="InterPro" id="IPR019079">
    <property type="entry name" value="Capsule_synth_CapA"/>
</dbReference>
<reference evidence="4" key="1">
    <citation type="journal article" date="2014" name="Front. Microbiol.">
        <title>High frequency of phylogenetically diverse reductive dehalogenase-homologous genes in deep subseafloor sedimentary metagenomes.</title>
        <authorList>
            <person name="Kawai M."/>
            <person name="Futagami T."/>
            <person name="Toyoda A."/>
            <person name="Takaki Y."/>
            <person name="Nishi S."/>
            <person name="Hori S."/>
            <person name="Arai W."/>
            <person name="Tsubouchi T."/>
            <person name="Morono Y."/>
            <person name="Uchiyama I."/>
            <person name="Ito T."/>
            <person name="Fujiyama A."/>
            <person name="Inagaki F."/>
            <person name="Takami H."/>
        </authorList>
    </citation>
    <scope>NUCLEOTIDE SEQUENCE</scope>
    <source>
        <strain evidence="4">Expedition CK06-06</strain>
    </source>
</reference>
<keyword evidence="2" id="KW-0472">Membrane</keyword>
<comment type="similarity">
    <text evidence="1">Belongs to the CapA family.</text>
</comment>
<comment type="caution">
    <text evidence="4">The sequence shown here is derived from an EMBL/GenBank/DDBJ whole genome shotgun (WGS) entry which is preliminary data.</text>
</comment>
<dbReference type="SUPFAM" id="SSF56300">
    <property type="entry name" value="Metallo-dependent phosphatases"/>
    <property type="match status" value="1"/>
</dbReference>
<feature type="domain" description="Capsule synthesis protein CapA" evidence="3">
    <location>
        <begin position="70"/>
        <end position="225"/>
    </location>
</feature>
<dbReference type="InterPro" id="IPR029052">
    <property type="entry name" value="Metallo-depent_PP-like"/>
</dbReference>
<feature type="non-terminal residue" evidence="4">
    <location>
        <position position="225"/>
    </location>
</feature>
<accession>X1NWA6</accession>
<keyword evidence="2" id="KW-0812">Transmembrane</keyword>
<dbReference type="Pfam" id="PF09587">
    <property type="entry name" value="PGA_cap"/>
    <property type="match status" value="1"/>
</dbReference>
<dbReference type="InterPro" id="IPR052169">
    <property type="entry name" value="CW_Biosynth-Accessory"/>
</dbReference>
<name>X1NWA6_9ZZZZ</name>
<evidence type="ECO:0000256" key="2">
    <source>
        <dbReference type="SAM" id="Phobius"/>
    </source>
</evidence>
<dbReference type="EMBL" id="BARV01027183">
    <property type="protein sequence ID" value="GAI34476.1"/>
    <property type="molecule type" value="Genomic_DNA"/>
</dbReference>
<protein>
    <recommendedName>
        <fullName evidence="3">Capsule synthesis protein CapA domain-containing protein</fullName>
    </recommendedName>
</protein>
<feature type="transmembrane region" description="Helical" evidence="2">
    <location>
        <begin position="35"/>
        <end position="54"/>
    </location>
</feature>
<dbReference type="AlphaFoldDB" id="X1NWA6"/>
<organism evidence="4">
    <name type="scientific">marine sediment metagenome</name>
    <dbReference type="NCBI Taxonomy" id="412755"/>
    <lineage>
        <taxon>unclassified sequences</taxon>
        <taxon>metagenomes</taxon>
        <taxon>ecological metagenomes</taxon>
    </lineage>
</organism>
<keyword evidence="2" id="KW-1133">Transmembrane helix</keyword>
<dbReference type="PANTHER" id="PTHR33393">
    <property type="entry name" value="POLYGLUTAMINE SYNTHESIS ACCESSORY PROTEIN RV0574C-RELATED"/>
    <property type="match status" value="1"/>
</dbReference>
<evidence type="ECO:0000256" key="1">
    <source>
        <dbReference type="ARBA" id="ARBA00005662"/>
    </source>
</evidence>
<dbReference type="PANTHER" id="PTHR33393:SF11">
    <property type="entry name" value="POLYGLUTAMINE SYNTHESIS ACCESSORY PROTEIN RV0574C-RELATED"/>
    <property type="match status" value="1"/>
</dbReference>